<dbReference type="Proteomes" id="UP000628710">
    <property type="component" value="Unassembled WGS sequence"/>
</dbReference>
<gene>
    <name evidence="1" type="ORF">I8J31_19095</name>
</gene>
<evidence type="ECO:0000313" key="1">
    <source>
        <dbReference type="EMBL" id="MBJ7539784.1"/>
    </source>
</evidence>
<dbReference type="SUPFAM" id="SSF142906">
    <property type="entry name" value="YjbR-like"/>
    <property type="match status" value="1"/>
</dbReference>
<dbReference type="GO" id="GO:0003677">
    <property type="term" value="F:DNA binding"/>
    <property type="evidence" value="ECO:0007669"/>
    <property type="project" value="UniProtKB-KW"/>
</dbReference>
<dbReference type="InterPro" id="IPR038056">
    <property type="entry name" value="YjbR-like_sf"/>
</dbReference>
<keyword evidence="2" id="KW-1185">Reference proteome</keyword>
<dbReference type="PANTHER" id="PTHR35145">
    <property type="entry name" value="CYTOPLASMIC PROTEIN-RELATED"/>
    <property type="match status" value="1"/>
</dbReference>
<dbReference type="InterPro" id="IPR007351">
    <property type="entry name" value="YjbR"/>
</dbReference>
<dbReference type="EMBL" id="JAEMNX010000031">
    <property type="protein sequence ID" value="MBJ7539784.1"/>
    <property type="molecule type" value="Genomic_DNA"/>
</dbReference>
<dbReference type="Gene3D" id="3.90.1150.30">
    <property type="match status" value="1"/>
</dbReference>
<organism evidence="1 2">
    <name type="scientific">Marinomonas transparens</name>
    <dbReference type="NCBI Taxonomy" id="2795388"/>
    <lineage>
        <taxon>Bacteria</taxon>
        <taxon>Pseudomonadati</taxon>
        <taxon>Pseudomonadota</taxon>
        <taxon>Gammaproteobacteria</taxon>
        <taxon>Oceanospirillales</taxon>
        <taxon>Oceanospirillaceae</taxon>
        <taxon>Marinomonas</taxon>
    </lineage>
</organism>
<sequence length="133" mass="15320">MLGLRMKNYLLSKPEAEESYPFGPEPLVFKVQGKMFALFMVRNGNFCLNLKCDPDEAVQLRDIFPCVQAGYHMNKRHWNTVVLDNSLPMGEIERMVDNSYSLVVKGLKKSQREGLEVRYGSKIIYSLRDKKGL</sequence>
<proteinExistence type="predicted"/>
<dbReference type="InterPro" id="IPR058532">
    <property type="entry name" value="YjbR/MT2646/Rv2570-like"/>
</dbReference>
<dbReference type="AlphaFoldDB" id="A0A934MXX1"/>
<dbReference type="Pfam" id="PF04237">
    <property type="entry name" value="YjbR"/>
    <property type="match status" value="1"/>
</dbReference>
<name>A0A934MXX1_9GAMM</name>
<comment type="caution">
    <text evidence="1">The sequence shown here is derived from an EMBL/GenBank/DDBJ whole genome shotgun (WGS) entry which is preliminary data.</text>
</comment>
<dbReference type="PANTHER" id="PTHR35145:SF1">
    <property type="entry name" value="CYTOPLASMIC PROTEIN"/>
    <property type="match status" value="1"/>
</dbReference>
<accession>A0A934MXX1</accession>
<protein>
    <submittedName>
        <fullName evidence="1">MmcQ/YjbR family DNA-binding protein</fullName>
    </submittedName>
</protein>
<keyword evidence="1" id="KW-0238">DNA-binding</keyword>
<evidence type="ECO:0000313" key="2">
    <source>
        <dbReference type="Proteomes" id="UP000628710"/>
    </source>
</evidence>
<reference evidence="1" key="1">
    <citation type="submission" date="2020-12" db="EMBL/GenBank/DDBJ databases">
        <title>Marinomonas arctica sp. nov., a psychrotolerant bacterium isolated from the Arctic.</title>
        <authorList>
            <person name="Zhang Y."/>
        </authorList>
    </citation>
    <scope>NUCLEOTIDE SEQUENCE</scope>
    <source>
        <strain evidence="1">C1424</strain>
    </source>
</reference>